<dbReference type="Gene3D" id="3.40.50.1000">
    <property type="entry name" value="HAD superfamily/HAD-like"/>
    <property type="match status" value="1"/>
</dbReference>
<organism evidence="1 2">
    <name type="scientific">Galliscardovia ingluviei</name>
    <dbReference type="NCBI Taxonomy" id="1769422"/>
    <lineage>
        <taxon>Bacteria</taxon>
        <taxon>Bacillati</taxon>
        <taxon>Actinomycetota</taxon>
        <taxon>Actinomycetes</taxon>
        <taxon>Bifidobacteriales</taxon>
        <taxon>Bifidobacteriaceae</taxon>
        <taxon>Galliscardovia</taxon>
    </lineage>
</organism>
<reference evidence="1" key="1">
    <citation type="journal article" date="2014" name="Int. J. Syst. Evol. Microbiol.">
        <title>Complete genome sequence of Corynebacterium casei LMG S-19264T (=DSM 44701T), isolated from a smear-ripened cheese.</title>
        <authorList>
            <consortium name="US DOE Joint Genome Institute (JGI-PGF)"/>
            <person name="Walter F."/>
            <person name="Albersmeier A."/>
            <person name="Kalinowski J."/>
            <person name="Ruckert C."/>
        </authorList>
    </citation>
    <scope>NUCLEOTIDE SEQUENCE</scope>
    <source>
        <strain evidence="1">CCM 8606</strain>
    </source>
</reference>
<protein>
    <submittedName>
        <fullName evidence="1">Haloacid dehalogenase</fullName>
    </submittedName>
</protein>
<comment type="caution">
    <text evidence="1">The sequence shown here is derived from an EMBL/GenBank/DDBJ whole genome shotgun (WGS) entry which is preliminary data.</text>
</comment>
<dbReference type="Gene3D" id="1.10.150.240">
    <property type="entry name" value="Putative phosphatase, domain 2"/>
    <property type="match status" value="1"/>
</dbReference>
<reference evidence="1" key="2">
    <citation type="submission" date="2020-09" db="EMBL/GenBank/DDBJ databases">
        <authorList>
            <person name="Sun Q."/>
            <person name="Sedlacek I."/>
        </authorList>
    </citation>
    <scope>NUCLEOTIDE SEQUENCE</scope>
    <source>
        <strain evidence="1">CCM 8606</strain>
    </source>
</reference>
<dbReference type="AlphaFoldDB" id="A0A8J3AFX7"/>
<dbReference type="EMBL" id="BMDH01000001">
    <property type="protein sequence ID" value="GGI12548.1"/>
    <property type="molecule type" value="Genomic_DNA"/>
</dbReference>
<gene>
    <name evidence="1" type="ORF">GCM10007377_01510</name>
</gene>
<dbReference type="SFLD" id="SFLDG01129">
    <property type="entry name" value="C1.5:_HAD__Beta-PGM__Phosphata"/>
    <property type="match status" value="1"/>
</dbReference>
<dbReference type="Pfam" id="PF00702">
    <property type="entry name" value="Hydrolase"/>
    <property type="match status" value="1"/>
</dbReference>
<dbReference type="RefSeq" id="WP_188354352.1">
    <property type="nucleotide sequence ID" value="NZ_BMDH01000001.1"/>
</dbReference>
<evidence type="ECO:0000313" key="1">
    <source>
        <dbReference type="EMBL" id="GGI12548.1"/>
    </source>
</evidence>
<dbReference type="InterPro" id="IPR023198">
    <property type="entry name" value="PGP-like_dom2"/>
</dbReference>
<dbReference type="PRINTS" id="PR00413">
    <property type="entry name" value="HADHALOGNASE"/>
</dbReference>
<dbReference type="PANTHER" id="PTHR43611:SF3">
    <property type="entry name" value="FLAVIN MONONUCLEOTIDE HYDROLASE 1, CHLOROPLATIC"/>
    <property type="match status" value="1"/>
</dbReference>
<name>A0A8J3AFX7_9BIFI</name>
<dbReference type="InterPro" id="IPR006439">
    <property type="entry name" value="HAD-SF_hydro_IA"/>
</dbReference>
<dbReference type="SFLD" id="SFLDS00003">
    <property type="entry name" value="Haloacid_Dehalogenase"/>
    <property type="match status" value="1"/>
</dbReference>
<proteinExistence type="predicted"/>
<keyword evidence="2" id="KW-1185">Reference proteome</keyword>
<dbReference type="InterPro" id="IPR023214">
    <property type="entry name" value="HAD_sf"/>
</dbReference>
<dbReference type="InterPro" id="IPR036412">
    <property type="entry name" value="HAD-like_sf"/>
</dbReference>
<sequence>MKGWPGEPQMQYNVMVAEQQAAAHLHEPITDVVFDFGNVLITWDPQSVLKPRYAQDVIDAFLDNDISGFYDVNDRMDAGVSQEEAIAWMRETHGEPWASILEYYIANFEDSLTGVVPGARVLVQELKSLGIRVWGLSNWEKELFPIAYQYCPILQQLQDSVVSGNVGLRKPHADIYEYALRQFGINAATSVFIDDKAMNIVGANAVGMRGIRLSDMQEVRAELIRYGVPLAQPLHLNDLMS</sequence>
<dbReference type="PANTHER" id="PTHR43611">
    <property type="entry name" value="ALPHA-D-GLUCOSE 1-PHOSPHATE PHOSPHATASE"/>
    <property type="match status" value="1"/>
</dbReference>
<accession>A0A8J3AFX7</accession>
<dbReference type="Proteomes" id="UP000619536">
    <property type="component" value="Unassembled WGS sequence"/>
</dbReference>
<dbReference type="NCBIfam" id="TIGR01509">
    <property type="entry name" value="HAD-SF-IA-v3"/>
    <property type="match status" value="1"/>
</dbReference>
<dbReference type="CDD" id="cd02603">
    <property type="entry name" value="HAD_sEH-N_like"/>
    <property type="match status" value="1"/>
</dbReference>
<evidence type="ECO:0000313" key="2">
    <source>
        <dbReference type="Proteomes" id="UP000619536"/>
    </source>
</evidence>
<dbReference type="SUPFAM" id="SSF56784">
    <property type="entry name" value="HAD-like"/>
    <property type="match status" value="1"/>
</dbReference>